<comment type="similarity">
    <text evidence="2">Belongs to the binding-protein-dependent transport system permease family. CysTW subfamily.</text>
</comment>
<comment type="caution">
    <text evidence="10">The sequence shown here is derived from an EMBL/GenBank/DDBJ whole genome shotgun (WGS) entry which is preliminary data.</text>
</comment>
<name>A0A0P7IYK7_9RHOB</name>
<feature type="domain" description="ABC transmembrane type-1" evidence="9">
    <location>
        <begin position="1"/>
        <end position="275"/>
    </location>
</feature>
<dbReference type="GO" id="GO:0005886">
    <property type="term" value="C:plasma membrane"/>
    <property type="evidence" value="ECO:0007669"/>
    <property type="project" value="UniProtKB-SubCell"/>
</dbReference>
<gene>
    <name evidence="10" type="ORF">AKJ29_13865</name>
</gene>
<evidence type="ECO:0000313" key="11">
    <source>
        <dbReference type="Proteomes" id="UP000050471"/>
    </source>
</evidence>
<proteinExistence type="inferred from homology"/>
<dbReference type="AlphaFoldDB" id="A0A0P7IYK7"/>
<evidence type="ECO:0000256" key="2">
    <source>
        <dbReference type="ARBA" id="ARBA00007069"/>
    </source>
</evidence>
<dbReference type="PANTHER" id="PTHR42929">
    <property type="entry name" value="INNER MEMBRANE ABC TRANSPORTER PERMEASE PROTEIN YDCU-RELATED-RELATED"/>
    <property type="match status" value="1"/>
</dbReference>
<keyword evidence="5 8" id="KW-0812">Transmembrane</keyword>
<dbReference type="PANTHER" id="PTHR42929:SF5">
    <property type="entry name" value="ABC TRANSPORTER PERMEASE PROTEIN"/>
    <property type="match status" value="1"/>
</dbReference>
<reference evidence="10 11" key="1">
    <citation type="submission" date="2015-09" db="EMBL/GenBank/DDBJ databases">
        <title>Draft genome sequence of Aliiroseovarius crassostreae CV919-312TSm, the causative agent of Roseovarius Oyster Disease (formerly Juvenile Oyster Disease).</title>
        <authorList>
            <person name="Kessner L."/>
            <person name="Spinard E."/>
            <person name="Nelson D."/>
        </authorList>
    </citation>
    <scope>NUCLEOTIDE SEQUENCE [LARGE SCALE GENOMIC DNA]</scope>
    <source>
        <strain evidence="10 11">CV919-312</strain>
    </source>
</reference>
<dbReference type="Gene3D" id="1.10.3720.10">
    <property type="entry name" value="MetI-like"/>
    <property type="match status" value="1"/>
</dbReference>
<evidence type="ECO:0000256" key="6">
    <source>
        <dbReference type="ARBA" id="ARBA00022989"/>
    </source>
</evidence>
<evidence type="ECO:0000256" key="3">
    <source>
        <dbReference type="ARBA" id="ARBA00022448"/>
    </source>
</evidence>
<keyword evidence="11" id="KW-1185">Reference proteome</keyword>
<keyword evidence="7 8" id="KW-0472">Membrane</keyword>
<dbReference type="EMBL" id="LKBA01000006">
    <property type="protein sequence ID" value="KPN63838.1"/>
    <property type="molecule type" value="Genomic_DNA"/>
</dbReference>
<dbReference type="InterPro" id="IPR035906">
    <property type="entry name" value="MetI-like_sf"/>
</dbReference>
<dbReference type="Proteomes" id="UP000050471">
    <property type="component" value="Unassembled WGS sequence"/>
</dbReference>
<evidence type="ECO:0000256" key="4">
    <source>
        <dbReference type="ARBA" id="ARBA00022475"/>
    </source>
</evidence>
<dbReference type="Pfam" id="PF00528">
    <property type="entry name" value="BPD_transp_1"/>
    <property type="match status" value="1"/>
</dbReference>
<feature type="transmembrane region" description="Helical" evidence="8">
    <location>
        <begin position="254"/>
        <end position="275"/>
    </location>
</feature>
<dbReference type="OrthoDB" id="9807047at2"/>
<dbReference type="GO" id="GO:0055085">
    <property type="term" value="P:transmembrane transport"/>
    <property type="evidence" value="ECO:0007669"/>
    <property type="project" value="InterPro"/>
</dbReference>
<dbReference type="SUPFAM" id="SSF161098">
    <property type="entry name" value="MetI-like"/>
    <property type="match status" value="1"/>
</dbReference>
<comment type="subcellular location">
    <subcellularLocation>
        <location evidence="1 8">Cell membrane</location>
        <topology evidence="1 8">Multi-pass membrane protein</topology>
    </subcellularLocation>
</comment>
<dbReference type="InterPro" id="IPR000515">
    <property type="entry name" value="MetI-like"/>
</dbReference>
<evidence type="ECO:0000256" key="1">
    <source>
        <dbReference type="ARBA" id="ARBA00004651"/>
    </source>
</evidence>
<accession>A0A0P7IYK7</accession>
<dbReference type="CDD" id="cd06261">
    <property type="entry name" value="TM_PBP2"/>
    <property type="match status" value="1"/>
</dbReference>
<evidence type="ECO:0000256" key="8">
    <source>
        <dbReference type="RuleBase" id="RU363032"/>
    </source>
</evidence>
<dbReference type="STRING" id="154981.AKJ29_13865"/>
<feature type="transmembrane region" description="Helical" evidence="8">
    <location>
        <begin position="32"/>
        <end position="56"/>
    </location>
</feature>
<organism evidence="10 11">
    <name type="scientific">Aliiroseovarius crassostreae</name>
    <dbReference type="NCBI Taxonomy" id="154981"/>
    <lineage>
        <taxon>Bacteria</taxon>
        <taxon>Pseudomonadati</taxon>
        <taxon>Pseudomonadota</taxon>
        <taxon>Alphaproteobacteria</taxon>
        <taxon>Rhodobacterales</taxon>
        <taxon>Paracoccaceae</taxon>
        <taxon>Aliiroseovarius</taxon>
    </lineage>
</organism>
<protein>
    <recommendedName>
        <fullName evidence="9">ABC transmembrane type-1 domain-containing protein</fullName>
    </recommendedName>
</protein>
<evidence type="ECO:0000313" key="10">
    <source>
        <dbReference type="EMBL" id="KPN63838.1"/>
    </source>
</evidence>
<keyword evidence="4" id="KW-1003">Cell membrane</keyword>
<keyword evidence="3 8" id="KW-0813">Transport</keyword>
<feature type="transmembrane region" description="Helical" evidence="8">
    <location>
        <begin position="147"/>
        <end position="177"/>
    </location>
</feature>
<evidence type="ECO:0000256" key="5">
    <source>
        <dbReference type="ARBA" id="ARBA00022692"/>
    </source>
</evidence>
<evidence type="ECO:0000256" key="7">
    <source>
        <dbReference type="ARBA" id="ARBA00023136"/>
    </source>
</evidence>
<sequence length="289" mass="31900">MMTVTSDHTAWAAIPTAQKQEFRRDVWRKRPISHLLVLPLLLFVAILLIGPIFAMLSRSVENPELRAGLPTLAQSLNDWSEEQLPEAKIFYALAQDLSNPDLRPERAVAPVTPYYLLAALDLRVDDSGSVVRADPEQRIFIDILLHLLWVSVVMMIVCLLIAFPVANFMVLPLYSVMQGIPPSYMRAAASLGARPLQVFWRVYLPMTLPGIGAGCLLTFILAVGYYIPPALVGGAQDQKIGYSIAFFTDTRLNWGMASALSFILLSCILALYVGLGRFVGIGQLVGIDK</sequence>
<keyword evidence="6 8" id="KW-1133">Transmembrane helix</keyword>
<feature type="transmembrane region" description="Helical" evidence="8">
    <location>
        <begin position="198"/>
        <end position="227"/>
    </location>
</feature>
<evidence type="ECO:0000259" key="9">
    <source>
        <dbReference type="PROSITE" id="PS50928"/>
    </source>
</evidence>
<dbReference type="PROSITE" id="PS50928">
    <property type="entry name" value="ABC_TM1"/>
    <property type="match status" value="1"/>
</dbReference>